<dbReference type="KEGG" id="vg:80559271"/>
<evidence type="ECO:0000313" key="5">
    <source>
        <dbReference type="Proteomes" id="UP000326272"/>
    </source>
</evidence>
<comment type="subcellular location">
    <subcellularLocation>
        <location evidence="1">Virion</location>
    </subcellularLocation>
</comment>
<dbReference type="Pfam" id="PF05065">
    <property type="entry name" value="Phage_capsid"/>
    <property type="match status" value="1"/>
</dbReference>
<keyword evidence="5" id="KW-1185">Reference proteome</keyword>
<dbReference type="RefSeq" id="YP_010842478.1">
    <property type="nucleotide sequence ID" value="NC_079141.1"/>
</dbReference>
<dbReference type="GeneID" id="80559271"/>
<name>A0A5J6T9Z6_9CAUD</name>
<dbReference type="Proteomes" id="UP000326272">
    <property type="component" value="Segment"/>
</dbReference>
<evidence type="ECO:0000259" key="3">
    <source>
        <dbReference type="Pfam" id="PF05065"/>
    </source>
</evidence>
<accession>A0A5J6T9Z6</accession>
<keyword evidence="2" id="KW-0946">Virion</keyword>
<feature type="domain" description="Phage capsid-like C-terminal" evidence="3">
    <location>
        <begin position="15"/>
        <end position="303"/>
    </location>
</feature>
<dbReference type="Gene3D" id="3.30.2320.10">
    <property type="entry name" value="hypothetical protein PF0899 domain"/>
    <property type="match status" value="1"/>
</dbReference>
<sequence length="311" mass="32620">MASQNIASLAGGAGGSNLLPRKTSDSIWKKATAASIIPTLSTNTPMILGENTFPTLTKRPAASIVGEGGQKPQSDLEVGSKTVKPIKAVVGLEFTMEAILTNPAGVLGLLEEEAGGALARQIDLAVIHKRQASNGATLTSGVEAITDTTNVVELPGTVGADPDPVLWEGYNKVVDGSGNNFNGFAIDPRLTYILATARDNQGRRLNPDINMGTTVGSYSGQPMVNSKTVGGDVDASTDTGIRAIGGDWDALRFGYVLDIGVKKIEYGDPFGNGDLQARNCVAYMAEVIFGWAIMDLSAFVKYTLPEEDETP</sequence>
<reference evidence="4 5" key="1">
    <citation type="submission" date="2019-08" db="EMBL/GenBank/DDBJ databases">
        <authorList>
            <person name="Birge L.R."/>
            <person name="Bivans L.D."/>
            <person name="Blakestad S.M."/>
            <person name="Chesley E.K."/>
            <person name="Frank J.E."/>
            <person name="Hoagland S."/>
            <person name="Hultquist J."/>
            <person name="Lee N.R."/>
            <person name="Pena P.B."/>
            <person name="Ramsey E.P."/>
            <person name="Chia C."/>
            <person name="Gurney S.M.R."/>
            <person name="Garlena R.A."/>
            <person name="Russell D.A."/>
            <person name="Pope W.H."/>
            <person name="Jacobs-Sera D."/>
            <person name="Hatfull G.F."/>
        </authorList>
    </citation>
    <scope>NUCLEOTIDE SEQUENCE [LARGE SCALE GENOMIC DNA]</scope>
</reference>
<proteinExistence type="predicted"/>
<dbReference type="Gene3D" id="3.30.2400.10">
    <property type="entry name" value="Major capsid protein gp5"/>
    <property type="match status" value="1"/>
</dbReference>
<evidence type="ECO:0000256" key="1">
    <source>
        <dbReference type="ARBA" id="ARBA00004328"/>
    </source>
</evidence>
<dbReference type="NCBIfam" id="TIGR01554">
    <property type="entry name" value="major_cap_HK97"/>
    <property type="match status" value="1"/>
</dbReference>
<gene>
    <name evidence="4" type="primary">8</name>
    <name evidence="4" type="ORF">SEA_GIBBOUS_8</name>
</gene>
<dbReference type="EMBL" id="MN310549">
    <property type="protein sequence ID" value="QFG05085.1"/>
    <property type="molecule type" value="Genomic_DNA"/>
</dbReference>
<evidence type="ECO:0000313" key="4">
    <source>
        <dbReference type="EMBL" id="QFG05085.1"/>
    </source>
</evidence>
<dbReference type="InterPro" id="IPR024455">
    <property type="entry name" value="Phage_capsid"/>
</dbReference>
<dbReference type="InterPro" id="IPR054612">
    <property type="entry name" value="Phage_capsid-like_C"/>
</dbReference>
<dbReference type="SUPFAM" id="SSF56563">
    <property type="entry name" value="Major capsid protein gp5"/>
    <property type="match status" value="1"/>
</dbReference>
<dbReference type="GO" id="GO:0044423">
    <property type="term" value="C:virion component"/>
    <property type="evidence" value="ECO:0007669"/>
    <property type="project" value="UniProtKB-KW"/>
</dbReference>
<evidence type="ECO:0000256" key="2">
    <source>
        <dbReference type="ARBA" id="ARBA00022844"/>
    </source>
</evidence>
<organism evidence="4 5">
    <name type="scientific">Gordonia phage Gibbous</name>
    <dbReference type="NCBI Taxonomy" id="2652405"/>
    <lineage>
        <taxon>Viruses</taxon>
        <taxon>Duplodnaviria</taxon>
        <taxon>Heunggongvirae</taxon>
        <taxon>Uroviricota</taxon>
        <taxon>Caudoviricetes</taxon>
        <taxon>Aziravirus</taxon>
        <taxon>Aziravirus gibbous</taxon>
    </lineage>
</organism>
<protein>
    <submittedName>
        <fullName evidence="4">Major capsid protein</fullName>
    </submittedName>
</protein>